<protein>
    <submittedName>
        <fullName evidence="1">Uncharacterized protein</fullName>
    </submittedName>
</protein>
<dbReference type="EMBL" id="WOYG01000001">
    <property type="protein sequence ID" value="NLV08719.1"/>
    <property type="molecule type" value="Genomic_DNA"/>
</dbReference>
<dbReference type="RefSeq" id="WP_170092699.1">
    <property type="nucleotide sequence ID" value="NZ_WOYG01000001.1"/>
</dbReference>
<dbReference type="AlphaFoldDB" id="A0A847U6V1"/>
<proteinExistence type="predicted"/>
<evidence type="ECO:0000313" key="1">
    <source>
        <dbReference type="EMBL" id="NLV08719.1"/>
    </source>
</evidence>
<comment type="caution">
    <text evidence="1">The sequence shown here is derived from an EMBL/GenBank/DDBJ whole genome shotgun (WGS) entry which is preliminary data.</text>
</comment>
<organism evidence="1 2">
    <name type="scientific">Halomicrobium mukohataei</name>
    <dbReference type="NCBI Taxonomy" id="57705"/>
    <lineage>
        <taxon>Archaea</taxon>
        <taxon>Methanobacteriati</taxon>
        <taxon>Methanobacteriota</taxon>
        <taxon>Stenosarchaea group</taxon>
        <taxon>Halobacteria</taxon>
        <taxon>Halobacteriales</taxon>
        <taxon>Haloarculaceae</taxon>
        <taxon>Halomicrobium</taxon>
    </lineage>
</organism>
<evidence type="ECO:0000313" key="2">
    <source>
        <dbReference type="Proteomes" id="UP000608662"/>
    </source>
</evidence>
<sequence>MASIAKLDTIENYEQNLEEYRNKRFTYVPLPADKKYVNTEENEVYDFEPEQFIYADSTIYTAIEKLQNQPFLFPRMENRIGYDGNELYIQSYGDPREESLGSCIEAAENYPDKKEEIINTIEGQRLYIITLADLNRRKTKEALYPLLAELESVFASKIGEAYPGEQQIEVIPELGSGTIDRWGNARKDGLEMHVAEFMTLSEMLKVVGKTEEIREQFGFSSRNKFDDYTGGLINLRNPVMHSSRTLVHSREDLKKLVERIDRCVELIQESGVNVYLRQYSDQEQDPWYDDII</sequence>
<accession>A0A847U6V1</accession>
<dbReference type="OrthoDB" id="275736at2157"/>
<reference evidence="1" key="1">
    <citation type="submission" date="2019-12" db="EMBL/GenBank/DDBJ databases">
        <title>Whole-genome sequence of Halomicrobium mukohataei pws1.</title>
        <authorList>
            <person name="Verma D.K."/>
            <person name="Gopal K."/>
            <person name="Prasad E.S."/>
        </authorList>
    </citation>
    <scope>NUCLEOTIDE SEQUENCE</scope>
    <source>
        <strain evidence="1">Pws1</strain>
    </source>
</reference>
<dbReference type="Proteomes" id="UP000608662">
    <property type="component" value="Unassembled WGS sequence"/>
</dbReference>
<gene>
    <name evidence="1" type="ORF">GOC74_02045</name>
</gene>
<name>A0A847U6V1_9EURY</name>